<evidence type="ECO:0000313" key="2">
    <source>
        <dbReference type="Proteomes" id="UP000220133"/>
    </source>
</evidence>
<keyword evidence="2" id="KW-1185">Reference proteome</keyword>
<gene>
    <name evidence="1" type="ORF">COR50_17310</name>
</gene>
<accession>A0A291QXW4</accession>
<protein>
    <submittedName>
        <fullName evidence="1">Uncharacterized protein</fullName>
    </submittedName>
</protein>
<name>A0A291QXW4_9BACT</name>
<reference evidence="1 2" key="1">
    <citation type="submission" date="2017-10" db="EMBL/GenBank/DDBJ databases">
        <title>Paenichitinophaga pekingensis gen. nov., sp. nov., isolated from activated sludge.</title>
        <authorList>
            <person name="Jin D."/>
            <person name="Kong X."/>
            <person name="Deng Y."/>
            <person name="Bai Z."/>
        </authorList>
    </citation>
    <scope>NUCLEOTIDE SEQUENCE [LARGE SCALE GENOMIC DNA]</scope>
    <source>
        <strain evidence="1 2">13</strain>
    </source>
</reference>
<proteinExistence type="predicted"/>
<dbReference type="EMBL" id="CP023777">
    <property type="protein sequence ID" value="ATL48780.1"/>
    <property type="molecule type" value="Genomic_DNA"/>
</dbReference>
<organism evidence="1 2">
    <name type="scientific">Chitinophaga caeni</name>
    <dbReference type="NCBI Taxonomy" id="2029983"/>
    <lineage>
        <taxon>Bacteria</taxon>
        <taxon>Pseudomonadati</taxon>
        <taxon>Bacteroidota</taxon>
        <taxon>Chitinophagia</taxon>
        <taxon>Chitinophagales</taxon>
        <taxon>Chitinophagaceae</taxon>
        <taxon>Chitinophaga</taxon>
    </lineage>
</organism>
<dbReference type="KEGG" id="cbae:COR50_17310"/>
<sequence>MNCGAKAGLSDILMFDDSHNWLRNDTIFTGKDSAVATIVKLDLHYVERRLLVKDFNNKIYWFCEQ</sequence>
<dbReference type="Proteomes" id="UP000220133">
    <property type="component" value="Chromosome"/>
</dbReference>
<dbReference type="AlphaFoldDB" id="A0A291QXW4"/>
<evidence type="ECO:0000313" key="1">
    <source>
        <dbReference type="EMBL" id="ATL48780.1"/>
    </source>
</evidence>